<comment type="caution">
    <text evidence="2">The sequence shown here is derived from an EMBL/GenBank/DDBJ whole genome shotgun (WGS) entry which is preliminary data.</text>
</comment>
<feature type="region of interest" description="Disordered" evidence="1">
    <location>
        <begin position="269"/>
        <end position="290"/>
    </location>
</feature>
<evidence type="ECO:0000313" key="2">
    <source>
        <dbReference type="EMBL" id="KAK5051333.1"/>
    </source>
</evidence>
<dbReference type="GeneID" id="89971179"/>
<feature type="compositionally biased region" description="Acidic residues" evidence="1">
    <location>
        <begin position="231"/>
        <end position="241"/>
    </location>
</feature>
<proteinExistence type="predicted"/>
<sequence length="559" mass="62027">MHSRPHVEIVANEAPMIPDFINWHSLSLDAKLCCIAPIADSATYIGWTAWMPTNRLDHKWNDECGIFEFIKDFLKQASSEGKLFRRAKGLNRMSAELQLLSNTGRREDATPYVVLLHPEEYRKEAGKLIERLRTTKLIMRLGFKVTGSVQNIVISGADVTSAFSSGISTVHEHGHAKRSACGMQISVRPVATEASGGGRLATIGGVLELRPNRYFGLTSAHIFAEPNVTDEYSENDSENSDQEFGFIGDGHSREAPKEHYIFKSASEKQDGNWEEFDQHRTSLDSPTRQIGTAFSPAQQSEFSIDMLYNATLDWALVEITDPGIQFKNFYEASDKIVRPRPDPRRTKPFKGDVFVLSDALAPQKCRSSGSRSAISVDWGDGFVEVWRIECKSDFGSCGSWVVDPVDEIVLGILVAHSEDQSLSWMLPAGPIFADIESRWGVDLAAGARPLTSRQTGQRGLREDNPAHERVAWAASMISSSATLGSTDGHLQSLDRAGPRKVRGEERPSTSTEGLQSPSAVLRGRGAGYMRYPDGRWKRIIMMKGKSSHWSSLDQADRQH</sequence>
<evidence type="ECO:0000256" key="1">
    <source>
        <dbReference type="SAM" id="MobiDB-lite"/>
    </source>
</evidence>
<feature type="compositionally biased region" description="Polar residues" evidence="1">
    <location>
        <begin position="508"/>
        <end position="518"/>
    </location>
</feature>
<feature type="region of interest" description="Disordered" evidence="1">
    <location>
        <begin position="228"/>
        <end position="250"/>
    </location>
</feature>
<organism evidence="2 3">
    <name type="scientific">Exophiala bonariae</name>
    <dbReference type="NCBI Taxonomy" id="1690606"/>
    <lineage>
        <taxon>Eukaryota</taxon>
        <taxon>Fungi</taxon>
        <taxon>Dikarya</taxon>
        <taxon>Ascomycota</taxon>
        <taxon>Pezizomycotina</taxon>
        <taxon>Eurotiomycetes</taxon>
        <taxon>Chaetothyriomycetidae</taxon>
        <taxon>Chaetothyriales</taxon>
        <taxon>Herpotrichiellaceae</taxon>
        <taxon>Exophiala</taxon>
    </lineage>
</organism>
<protein>
    <submittedName>
        <fullName evidence="2">Uncharacterized protein</fullName>
    </submittedName>
</protein>
<reference evidence="2 3" key="1">
    <citation type="submission" date="2023-08" db="EMBL/GenBank/DDBJ databases">
        <title>Black Yeasts Isolated from many extreme environments.</title>
        <authorList>
            <person name="Coleine C."/>
            <person name="Stajich J.E."/>
            <person name="Selbmann L."/>
        </authorList>
    </citation>
    <scope>NUCLEOTIDE SEQUENCE [LARGE SCALE GENOMIC DNA]</scope>
    <source>
        <strain evidence="2 3">CCFEE 5792</strain>
    </source>
</reference>
<dbReference type="RefSeq" id="XP_064705560.1">
    <property type="nucleotide sequence ID" value="XM_064846580.1"/>
</dbReference>
<feature type="region of interest" description="Disordered" evidence="1">
    <location>
        <begin position="483"/>
        <end position="526"/>
    </location>
</feature>
<accession>A0AAV9N7E1</accession>
<dbReference type="Proteomes" id="UP001358417">
    <property type="component" value="Unassembled WGS sequence"/>
</dbReference>
<dbReference type="AlphaFoldDB" id="A0AAV9N7E1"/>
<name>A0AAV9N7E1_9EURO</name>
<evidence type="ECO:0000313" key="3">
    <source>
        <dbReference type="Proteomes" id="UP001358417"/>
    </source>
</evidence>
<gene>
    <name evidence="2" type="ORF">LTR84_002985</name>
</gene>
<dbReference type="EMBL" id="JAVRRD010000015">
    <property type="protein sequence ID" value="KAK5051333.1"/>
    <property type="molecule type" value="Genomic_DNA"/>
</dbReference>
<keyword evidence="3" id="KW-1185">Reference proteome</keyword>
<feature type="compositionally biased region" description="Basic and acidic residues" evidence="1">
    <location>
        <begin position="269"/>
        <end position="282"/>
    </location>
</feature>